<dbReference type="Gene3D" id="3.10.20.90">
    <property type="entry name" value="Phosphatidylinositol 3-kinase Catalytic Subunit, Chain A, domain 1"/>
    <property type="match status" value="1"/>
</dbReference>
<dbReference type="InterPro" id="IPR029071">
    <property type="entry name" value="Ubiquitin-like_domsf"/>
</dbReference>
<proteinExistence type="evidence at transcript level"/>
<evidence type="ECO:0000313" key="2">
    <source>
        <dbReference type="EMBL" id="BAN64826.1"/>
    </source>
</evidence>
<dbReference type="InterPro" id="IPR036859">
    <property type="entry name" value="CAP-Gly_dom_sf"/>
</dbReference>
<dbReference type="VEuPathDB" id="PiroplasmaDB:BBOV_IV005610"/>
<dbReference type="EMBL" id="AK441032">
    <property type="protein sequence ID" value="BAN64826.1"/>
    <property type="molecule type" value="mRNA"/>
</dbReference>
<gene>
    <name evidence="2" type="primary">BBOV_IV005610</name>
</gene>
<name>S6B703_BABBO</name>
<feature type="domain" description="Ubiquitin-like" evidence="1">
    <location>
        <begin position="14"/>
        <end position="94"/>
    </location>
</feature>
<dbReference type="AlphaFoldDB" id="S6B703"/>
<dbReference type="Pfam" id="PF14560">
    <property type="entry name" value="Ubiquitin_2"/>
    <property type="match status" value="1"/>
</dbReference>
<accession>S6B703</accession>
<protein>
    <submittedName>
        <fullName evidence="2">Tubulin-specific chaperone, putative</fullName>
    </submittedName>
</protein>
<reference evidence="2" key="1">
    <citation type="journal article" date="2014" name="BMC Genomics">
        <title>The Babesia bovis gene and promoter model: an update from full-length EST analysis.</title>
        <authorList>
            <person name="Yamagishi J."/>
            <person name="Wakaguri H."/>
            <person name="Yokoyama N."/>
            <person name="Yamashita R."/>
            <person name="Suzuki Y."/>
            <person name="Xuan X."/>
            <person name="Igarashi I."/>
        </authorList>
    </citation>
    <scope>NUCLEOTIDE SEQUENCE</scope>
    <source>
        <strain evidence="2">Texas</strain>
    </source>
</reference>
<organism evidence="2">
    <name type="scientific">Babesia bovis</name>
    <dbReference type="NCBI Taxonomy" id="5865"/>
    <lineage>
        <taxon>Eukaryota</taxon>
        <taxon>Sar</taxon>
        <taxon>Alveolata</taxon>
        <taxon>Apicomplexa</taxon>
        <taxon>Aconoidasida</taxon>
        <taxon>Piroplasmida</taxon>
        <taxon>Babesiidae</taxon>
        <taxon>Babesia</taxon>
    </lineage>
</organism>
<dbReference type="PROSITE" id="PS50053">
    <property type="entry name" value="UBIQUITIN_2"/>
    <property type="match status" value="1"/>
</dbReference>
<dbReference type="SUPFAM" id="SSF74924">
    <property type="entry name" value="Cap-Gly domain"/>
    <property type="match status" value="1"/>
</dbReference>
<dbReference type="InterPro" id="IPR000626">
    <property type="entry name" value="Ubiquitin-like_dom"/>
</dbReference>
<dbReference type="SUPFAM" id="SSF54236">
    <property type="entry name" value="Ubiquitin-like"/>
    <property type="match status" value="1"/>
</dbReference>
<evidence type="ECO:0000259" key="1">
    <source>
        <dbReference type="PROSITE" id="PS50053"/>
    </source>
</evidence>
<sequence>MKRTHNMGFRQRVVKVDLRHSLMPDRRWPEIRLQSSMTVSELKNKLYANTGTHPSDMTLYAYAPYNVQQTQVLLDNDSANLDTYGIEDGHIIYIRAATSSRSDTTYPVGSSRMNFSNSRLQKHYQEQLQRCQELGDDEAFEKYKMSDDDYALRAQDLRNFISQMRTRAGLKVADDPSSKNAKTIAELKEEYTIGTRCSVSPGEIRGSVQFVGIVNNKTLIGKYMCCQNEMEQVWSWTSRWVIVTALSMEREYLMPGEANTLGFIHRNKWKWETFLRWTH</sequence>